<dbReference type="SUPFAM" id="SSF52518">
    <property type="entry name" value="Thiamin diphosphate-binding fold (THDP-binding)"/>
    <property type="match status" value="1"/>
</dbReference>
<sequence length="370" mass="40113">MKNVIITTGAELIAKAAMCDGVDFFAGYPITPASSIYSAMLRRLQAEGKLAIGASDEISAISMCIGASMRGAKTMTATSAPGLSLMVENIGYAFATETPVLIVLGQRLGPSTGSATQSAEGDISFVKNLISGGFHIPVFAISSIQDCFKTTINAINCSELLRTPVILLTEKDIAMSQTNIDFDTLKRQETDTKIINRKYFNFEQTSVYKTYDFDRSEEVPEFLPAGFGTNHRVVATASTHDKAGNLSKTSPEALSVMKHLSDKIEKRIDEYNSFILDDSEGAETLVISFLGMSLIAQSAIKQARAQNKKVKHLILHTLFPVPEKTITDSLIGVSRVIVSEINLDGQYAKIIAHLFKNQELISLTSLAGII</sequence>
<reference evidence="4 5" key="1">
    <citation type="submission" date="2019-08" db="EMBL/GenBank/DDBJ databases">
        <title>100 year-old enigma solved: identification of Planctomyces bekefii, the type genus and species of the phylum Planctomycetes.</title>
        <authorList>
            <person name="Svetlana D.N."/>
            <person name="Overmann J."/>
        </authorList>
    </citation>
    <scope>NUCLEOTIDE SEQUENCE [LARGE SCALE GENOMIC DNA]</scope>
    <source>
        <strain evidence="4">Phe10_nw2017</strain>
    </source>
</reference>
<evidence type="ECO:0000313" key="4">
    <source>
        <dbReference type="EMBL" id="TWW08315.1"/>
    </source>
</evidence>
<dbReference type="Pfam" id="PF01855">
    <property type="entry name" value="POR_N"/>
    <property type="match status" value="1"/>
</dbReference>
<dbReference type="Proteomes" id="UP000321083">
    <property type="component" value="Unassembled WGS sequence"/>
</dbReference>
<evidence type="ECO:0000313" key="5">
    <source>
        <dbReference type="Proteomes" id="UP000321083"/>
    </source>
</evidence>
<dbReference type="InterPro" id="IPR033412">
    <property type="entry name" value="PFOR_II"/>
</dbReference>
<organism evidence="4 5">
    <name type="scientific">Planctomyces bekefii</name>
    <dbReference type="NCBI Taxonomy" id="1653850"/>
    <lineage>
        <taxon>Bacteria</taxon>
        <taxon>Pseudomonadati</taxon>
        <taxon>Planctomycetota</taxon>
        <taxon>Planctomycetia</taxon>
        <taxon>Planctomycetales</taxon>
        <taxon>Planctomycetaceae</taxon>
        <taxon>Planctomyces</taxon>
    </lineage>
</organism>
<dbReference type="Pfam" id="PF17147">
    <property type="entry name" value="PFOR_II"/>
    <property type="match status" value="1"/>
</dbReference>
<dbReference type="PANTHER" id="PTHR32154">
    <property type="entry name" value="PYRUVATE-FLAVODOXIN OXIDOREDUCTASE-RELATED"/>
    <property type="match status" value="1"/>
</dbReference>
<evidence type="ECO:0000259" key="3">
    <source>
        <dbReference type="Pfam" id="PF17147"/>
    </source>
</evidence>
<gene>
    <name evidence="4" type="primary">oorA</name>
    <name evidence="4" type="ORF">E3A20_25540</name>
</gene>
<dbReference type="AlphaFoldDB" id="A0A5C6M2J1"/>
<accession>A0A5C6M2J1</accession>
<evidence type="ECO:0000256" key="1">
    <source>
        <dbReference type="ARBA" id="ARBA00023002"/>
    </source>
</evidence>
<keyword evidence="5" id="KW-1185">Reference proteome</keyword>
<dbReference type="CDD" id="cd07034">
    <property type="entry name" value="TPP_PYR_PFOR_IOR-alpha_like"/>
    <property type="match status" value="1"/>
</dbReference>
<dbReference type="Gene3D" id="3.40.50.920">
    <property type="match status" value="1"/>
</dbReference>
<comment type="caution">
    <text evidence="4">The sequence shown here is derived from an EMBL/GenBank/DDBJ whole genome shotgun (WGS) entry which is preliminary data.</text>
</comment>
<dbReference type="SUPFAM" id="SSF52922">
    <property type="entry name" value="TK C-terminal domain-like"/>
    <property type="match status" value="1"/>
</dbReference>
<feature type="domain" description="Pyruvate:ferredoxin oxidoreductase core" evidence="3">
    <location>
        <begin position="282"/>
        <end position="360"/>
    </location>
</feature>
<dbReference type="InterPro" id="IPR002880">
    <property type="entry name" value="Pyrv_Fd/Flavodoxin_OxRdtase_N"/>
</dbReference>
<proteinExistence type="predicted"/>
<dbReference type="Gene3D" id="3.40.50.970">
    <property type="match status" value="1"/>
</dbReference>
<dbReference type="GO" id="GO:0016491">
    <property type="term" value="F:oxidoreductase activity"/>
    <property type="evidence" value="ECO:0007669"/>
    <property type="project" value="UniProtKB-KW"/>
</dbReference>
<feature type="domain" description="Pyruvate flavodoxin/ferredoxin oxidoreductase pyrimidine binding" evidence="2">
    <location>
        <begin position="16"/>
        <end position="206"/>
    </location>
</feature>
<reference evidence="4 5" key="2">
    <citation type="submission" date="2019-08" db="EMBL/GenBank/DDBJ databases">
        <authorList>
            <person name="Henke P."/>
        </authorList>
    </citation>
    <scope>NUCLEOTIDE SEQUENCE [LARGE SCALE GENOMIC DNA]</scope>
    <source>
        <strain evidence="4">Phe10_nw2017</strain>
    </source>
</reference>
<evidence type="ECO:0000259" key="2">
    <source>
        <dbReference type="Pfam" id="PF01855"/>
    </source>
</evidence>
<dbReference type="EMBL" id="SRHE01000730">
    <property type="protein sequence ID" value="TWW08315.1"/>
    <property type="molecule type" value="Genomic_DNA"/>
</dbReference>
<dbReference type="PANTHER" id="PTHR32154:SF14">
    <property type="entry name" value="2-OXOGLUTARATE SYNTHASE SUBUNIT KORA"/>
    <property type="match status" value="1"/>
</dbReference>
<feature type="non-terminal residue" evidence="4">
    <location>
        <position position="370"/>
    </location>
</feature>
<dbReference type="InterPro" id="IPR029061">
    <property type="entry name" value="THDP-binding"/>
</dbReference>
<name>A0A5C6M2J1_9PLAN</name>
<dbReference type="GO" id="GO:0006979">
    <property type="term" value="P:response to oxidative stress"/>
    <property type="evidence" value="ECO:0007669"/>
    <property type="project" value="TreeGrafter"/>
</dbReference>
<protein>
    <submittedName>
        <fullName evidence="4">2-oxoglutarate synthase subunit alpha</fullName>
    </submittedName>
</protein>
<keyword evidence="1" id="KW-0560">Oxidoreductase</keyword>
<dbReference type="InterPro" id="IPR050722">
    <property type="entry name" value="Pyruvate:ferred/Flavod_OxRd"/>
</dbReference>
<dbReference type="InterPro" id="IPR009014">
    <property type="entry name" value="Transketo_C/PFOR_II"/>
</dbReference>